<keyword evidence="3" id="KW-1185">Reference proteome</keyword>
<sequence>MYVELTLRHALKTDSVSFSTVSLKDSTGAQAYSDVVQIQSGGDSACVNTSVQASGTGGPAPTAGNTAPAATTTGGAPAPPATGPATRSGSSSGTQTEASSATRAGTASAAPAPSKSGNAAFKCSVGTYGLAGAMGLLGLAVL</sequence>
<feature type="compositionally biased region" description="Polar residues" evidence="1">
    <location>
        <begin position="87"/>
        <end position="97"/>
    </location>
</feature>
<reference evidence="2" key="2">
    <citation type="submission" date="2021-10" db="EMBL/GenBank/DDBJ databases">
        <title>Phylogenomics reveals ancestral predisposition of the termite-cultivated fungus Termitomyces towards a domesticated lifestyle.</title>
        <authorList>
            <person name="Auxier B."/>
            <person name="Grum-Grzhimaylo A."/>
            <person name="Cardenas M.E."/>
            <person name="Lodge J.D."/>
            <person name="Laessoe T."/>
            <person name="Pedersen O."/>
            <person name="Smith M.E."/>
            <person name="Kuyper T.W."/>
            <person name="Franco-Molano E.A."/>
            <person name="Baroni T.J."/>
            <person name="Aanen D.K."/>
        </authorList>
    </citation>
    <scope>NUCLEOTIDE SEQUENCE</scope>
    <source>
        <strain evidence="2">AP01</strain>
        <tissue evidence="2">Mycelium</tissue>
    </source>
</reference>
<comment type="caution">
    <text evidence="2">The sequence shown here is derived from an EMBL/GenBank/DDBJ whole genome shotgun (WGS) entry which is preliminary data.</text>
</comment>
<feature type="compositionally biased region" description="Polar residues" evidence="1">
    <location>
        <begin position="43"/>
        <end position="54"/>
    </location>
</feature>
<evidence type="ECO:0000313" key="3">
    <source>
        <dbReference type="Proteomes" id="UP000775547"/>
    </source>
</evidence>
<feature type="compositionally biased region" description="Low complexity" evidence="1">
    <location>
        <begin position="98"/>
        <end position="116"/>
    </location>
</feature>
<gene>
    <name evidence="2" type="ORF">DXG03_000474</name>
</gene>
<dbReference type="EMBL" id="JABCKV010000010">
    <property type="protein sequence ID" value="KAG5647403.1"/>
    <property type="molecule type" value="Genomic_DNA"/>
</dbReference>
<reference evidence="2" key="1">
    <citation type="submission" date="2020-07" db="EMBL/GenBank/DDBJ databases">
        <authorList>
            <person name="Nieuwenhuis M."/>
            <person name="Van De Peppel L.J.J."/>
        </authorList>
    </citation>
    <scope>NUCLEOTIDE SEQUENCE</scope>
    <source>
        <strain evidence="2">AP01</strain>
        <tissue evidence="2">Mycelium</tissue>
    </source>
</reference>
<organism evidence="2 3">
    <name type="scientific">Asterophora parasitica</name>
    <dbReference type="NCBI Taxonomy" id="117018"/>
    <lineage>
        <taxon>Eukaryota</taxon>
        <taxon>Fungi</taxon>
        <taxon>Dikarya</taxon>
        <taxon>Basidiomycota</taxon>
        <taxon>Agaricomycotina</taxon>
        <taxon>Agaricomycetes</taxon>
        <taxon>Agaricomycetidae</taxon>
        <taxon>Agaricales</taxon>
        <taxon>Tricholomatineae</taxon>
        <taxon>Lyophyllaceae</taxon>
        <taxon>Asterophora</taxon>
    </lineage>
</organism>
<feature type="compositionally biased region" description="Low complexity" evidence="1">
    <location>
        <begin position="59"/>
        <end position="76"/>
    </location>
</feature>
<protein>
    <submittedName>
        <fullName evidence="2">Uncharacterized protein</fullName>
    </submittedName>
</protein>
<proteinExistence type="predicted"/>
<evidence type="ECO:0000256" key="1">
    <source>
        <dbReference type="SAM" id="MobiDB-lite"/>
    </source>
</evidence>
<dbReference type="Proteomes" id="UP000775547">
    <property type="component" value="Unassembled WGS sequence"/>
</dbReference>
<feature type="region of interest" description="Disordered" evidence="1">
    <location>
        <begin position="43"/>
        <end position="116"/>
    </location>
</feature>
<dbReference type="AlphaFoldDB" id="A0A9P7GEW6"/>
<evidence type="ECO:0000313" key="2">
    <source>
        <dbReference type="EMBL" id="KAG5647403.1"/>
    </source>
</evidence>
<dbReference type="OrthoDB" id="3362246at2759"/>
<accession>A0A9P7GEW6</accession>
<name>A0A9P7GEW6_9AGAR</name>